<keyword evidence="7" id="KW-1185">Reference proteome</keyword>
<evidence type="ECO:0000313" key="7">
    <source>
        <dbReference type="Proteomes" id="UP000005408"/>
    </source>
</evidence>
<dbReference type="PANTHER" id="PTHR22923:SF116">
    <property type="entry name" value="C1Q DOMAIN-CONTAINING PROTEIN"/>
    <property type="match status" value="1"/>
</dbReference>
<dbReference type="PRINTS" id="PR00007">
    <property type="entry name" value="COMPLEMNTC1Q"/>
</dbReference>
<accession>A0A8W8J9U5</accession>
<dbReference type="PROSITE" id="PS50871">
    <property type="entry name" value="C1Q"/>
    <property type="match status" value="1"/>
</dbReference>
<dbReference type="GO" id="GO:0005576">
    <property type="term" value="C:extracellular region"/>
    <property type="evidence" value="ECO:0007669"/>
    <property type="project" value="UniProtKB-SubCell"/>
</dbReference>
<keyword evidence="2" id="KW-0964">Secreted</keyword>
<evidence type="ECO:0000313" key="6">
    <source>
        <dbReference type="EnsemblMetazoa" id="G18014.1:cds"/>
    </source>
</evidence>
<dbReference type="EnsemblMetazoa" id="G18014.1">
    <property type="protein sequence ID" value="G18014.1:cds"/>
    <property type="gene ID" value="G18014"/>
</dbReference>
<reference evidence="6" key="1">
    <citation type="submission" date="2022-08" db="UniProtKB">
        <authorList>
            <consortium name="EnsemblMetazoa"/>
        </authorList>
    </citation>
    <scope>IDENTIFICATION</scope>
    <source>
        <strain evidence="6">05x7-T-G4-1.051#20</strain>
    </source>
</reference>
<keyword evidence="3" id="KW-0732">Signal</keyword>
<evidence type="ECO:0000259" key="5">
    <source>
        <dbReference type="PROSITE" id="PS50871"/>
    </source>
</evidence>
<dbReference type="InterPro" id="IPR050822">
    <property type="entry name" value="Cerebellin_Synaptic_Org"/>
</dbReference>
<dbReference type="SMART" id="SM00110">
    <property type="entry name" value="C1Q"/>
    <property type="match status" value="1"/>
</dbReference>
<organism evidence="6 7">
    <name type="scientific">Magallana gigas</name>
    <name type="common">Pacific oyster</name>
    <name type="synonym">Crassostrea gigas</name>
    <dbReference type="NCBI Taxonomy" id="29159"/>
    <lineage>
        <taxon>Eukaryota</taxon>
        <taxon>Metazoa</taxon>
        <taxon>Spiralia</taxon>
        <taxon>Lophotrochozoa</taxon>
        <taxon>Mollusca</taxon>
        <taxon>Bivalvia</taxon>
        <taxon>Autobranchia</taxon>
        <taxon>Pteriomorphia</taxon>
        <taxon>Ostreida</taxon>
        <taxon>Ostreoidea</taxon>
        <taxon>Ostreidae</taxon>
        <taxon>Magallana</taxon>
    </lineage>
</organism>
<evidence type="ECO:0000256" key="4">
    <source>
        <dbReference type="SAM" id="Coils"/>
    </source>
</evidence>
<name>A0A8W8J9U5_MAGGI</name>
<dbReference type="InterPro" id="IPR008983">
    <property type="entry name" value="Tumour_necrosis_fac-like_dom"/>
</dbReference>
<dbReference type="PANTHER" id="PTHR22923">
    <property type="entry name" value="CEREBELLIN-RELATED"/>
    <property type="match status" value="1"/>
</dbReference>
<dbReference type="InterPro" id="IPR001073">
    <property type="entry name" value="C1q_dom"/>
</dbReference>
<dbReference type="Gene3D" id="2.60.120.40">
    <property type="match status" value="1"/>
</dbReference>
<dbReference type="SUPFAM" id="SSF49842">
    <property type="entry name" value="TNF-like"/>
    <property type="match status" value="1"/>
</dbReference>
<dbReference type="Pfam" id="PF00386">
    <property type="entry name" value="C1q"/>
    <property type="match status" value="1"/>
</dbReference>
<proteinExistence type="predicted"/>
<feature type="coiled-coil region" evidence="4">
    <location>
        <begin position="68"/>
        <end position="102"/>
    </location>
</feature>
<dbReference type="Proteomes" id="UP000005408">
    <property type="component" value="Unassembled WGS sequence"/>
</dbReference>
<sequence length="366" mass="40956">MRETVGLLTHGNPVNVTDTIHGFQGHNVDISNIMQMFLNQTAELENLSLQAENDRSTFQLLLNKTKELEIFKRQAENDRTTIQTLQNRVFFLEAELNKLNVSKLPSSQEFSTYLKSINQLTQSLAANDANDKNISERLNDAVQVLDDLKLKDMSSTQLLLNQSVELEQQSAKDRYSIHLLQNETQRLVRNLDDLKVQVRYTSLSLLDVHSMTEELNGSLIQRLEERISDVHDYIASVSKKVGFTASASSSSSSWNSGTLVFPVVITNIGNGYNPSNGIFSAPVAGEYVFFVNVQGYSTQEIYVDIMLNGVGKVRTMVYNGGSEISDAGPNLVVLSLSKEDRVWVAHFRGQGYNEYGHLTTFSGFLI</sequence>
<evidence type="ECO:0000256" key="3">
    <source>
        <dbReference type="ARBA" id="ARBA00022729"/>
    </source>
</evidence>
<protein>
    <recommendedName>
        <fullName evidence="5">C1q domain-containing protein</fullName>
    </recommendedName>
</protein>
<comment type="subcellular location">
    <subcellularLocation>
        <location evidence="1">Secreted</location>
    </subcellularLocation>
</comment>
<evidence type="ECO:0000256" key="2">
    <source>
        <dbReference type="ARBA" id="ARBA00022525"/>
    </source>
</evidence>
<dbReference type="AlphaFoldDB" id="A0A8W8J9U5"/>
<keyword evidence="4" id="KW-0175">Coiled coil</keyword>
<evidence type="ECO:0000256" key="1">
    <source>
        <dbReference type="ARBA" id="ARBA00004613"/>
    </source>
</evidence>
<feature type="domain" description="C1q" evidence="5">
    <location>
        <begin position="236"/>
        <end position="366"/>
    </location>
</feature>